<keyword evidence="6 20" id="KW-1133">Transmembrane helix</keyword>
<comment type="caution">
    <text evidence="23">The sequence shown here is derived from an EMBL/GenBank/DDBJ whole genome shotgun (WGS) entry which is preliminary data.</text>
</comment>
<dbReference type="Pfam" id="PF02932">
    <property type="entry name" value="Neur_chan_memb"/>
    <property type="match status" value="1"/>
</dbReference>
<evidence type="ECO:0000256" key="20">
    <source>
        <dbReference type="SAM" id="Phobius"/>
    </source>
</evidence>
<dbReference type="EMBL" id="CAJVCH010155810">
    <property type="protein sequence ID" value="CAG7727944.1"/>
    <property type="molecule type" value="Genomic_DNA"/>
</dbReference>
<keyword evidence="17" id="KW-0407">Ion channel</keyword>
<dbReference type="GO" id="GO:0045211">
    <property type="term" value="C:postsynaptic membrane"/>
    <property type="evidence" value="ECO:0007669"/>
    <property type="project" value="UniProtKB-SubCell"/>
</dbReference>
<keyword evidence="2" id="KW-0813">Transport</keyword>
<evidence type="ECO:0000256" key="19">
    <source>
        <dbReference type="ARBA" id="ARBA00071250"/>
    </source>
</evidence>
<keyword evidence="12" id="KW-0869">Chloride channel</keyword>
<keyword evidence="9 20" id="KW-0472">Membrane</keyword>
<evidence type="ECO:0000256" key="15">
    <source>
        <dbReference type="ARBA" id="ARBA00023257"/>
    </source>
</evidence>
<dbReference type="OrthoDB" id="8890589at2759"/>
<evidence type="ECO:0000256" key="13">
    <source>
        <dbReference type="ARBA" id="ARBA00023180"/>
    </source>
</evidence>
<keyword evidence="11" id="KW-0675">Receptor</keyword>
<protein>
    <recommendedName>
        <fullName evidence="19">Gamma-aminobutyric acid receptor subunit beta</fullName>
    </recommendedName>
</protein>
<accession>A0A8J2K179</accession>
<dbReference type="Proteomes" id="UP000708208">
    <property type="component" value="Unassembled WGS sequence"/>
</dbReference>
<evidence type="ECO:0000256" key="9">
    <source>
        <dbReference type="ARBA" id="ARBA00023136"/>
    </source>
</evidence>
<evidence type="ECO:0000256" key="3">
    <source>
        <dbReference type="ARBA" id="ARBA00022475"/>
    </source>
</evidence>
<evidence type="ECO:0000256" key="8">
    <source>
        <dbReference type="ARBA" id="ARBA00023065"/>
    </source>
</evidence>
<dbReference type="InterPro" id="IPR018000">
    <property type="entry name" value="Neurotransmitter_ion_chnl_CS"/>
</dbReference>
<dbReference type="GO" id="GO:0034707">
    <property type="term" value="C:chloride channel complex"/>
    <property type="evidence" value="ECO:0007669"/>
    <property type="project" value="UniProtKB-KW"/>
</dbReference>
<evidence type="ECO:0000256" key="1">
    <source>
        <dbReference type="ARBA" id="ARBA00010180"/>
    </source>
</evidence>
<keyword evidence="13" id="KW-0325">Glycoprotein</keyword>
<comment type="similarity">
    <text evidence="1">Belongs to the ligand-gated ion channel (TC 1.A.9) family. Gamma-aminobutyric acid receptor (TC 1.A.9.5) subfamily.</text>
</comment>
<organism evidence="23 24">
    <name type="scientific">Allacma fusca</name>
    <dbReference type="NCBI Taxonomy" id="39272"/>
    <lineage>
        <taxon>Eukaryota</taxon>
        <taxon>Metazoa</taxon>
        <taxon>Ecdysozoa</taxon>
        <taxon>Arthropoda</taxon>
        <taxon>Hexapoda</taxon>
        <taxon>Collembola</taxon>
        <taxon>Symphypleona</taxon>
        <taxon>Sminthuridae</taxon>
        <taxon>Allacma</taxon>
    </lineage>
</organism>
<dbReference type="GO" id="GO:0004888">
    <property type="term" value="F:transmembrane signaling receptor activity"/>
    <property type="evidence" value="ECO:0007669"/>
    <property type="project" value="InterPro"/>
</dbReference>
<evidence type="ECO:0000256" key="5">
    <source>
        <dbReference type="ARBA" id="ARBA00022729"/>
    </source>
</evidence>
<keyword evidence="16" id="KW-1071">Ligand-gated ion channel</keyword>
<sequence>MSLDRACNLVIRLICQYLVIISEVHSVSSKLIKDNSEELPKIKNMNKLVMTRLEELLKDYDKQSRPNEGGQTDVIDIAIHMQNIGHVSEVSMEYTADIYFRQQWVEPRLSFQDQNLTFEDLRIDSISERIWHPDTFFPNEVSSFVHSATVQNEFLRLSDSGMMTKSTRYTITASCPMNLQYFPMDTQICTLIIESYGYRVGELEYHWAKVTEKLDMASLFTEEFVPNFRVDGYRVDTTARTIRNETYPSITLGIQLSRYMGYYLIQIYWPCASLVVVSWFGFWMDDDSSSERISLGATTILTITMLSSSISGNSPKIPYVKAVDVYVGICFLFVFAALVENIMVGYVKKKNVFASVKKSANFIQGFERTQTEDLKRQAFQVGFAFGALQALKTKFLRKCKIPCMGQGYR</sequence>
<feature type="transmembrane region" description="Helical" evidence="20">
    <location>
        <begin position="325"/>
        <end position="347"/>
    </location>
</feature>
<dbReference type="InterPro" id="IPR006201">
    <property type="entry name" value="Neur_channel"/>
</dbReference>
<evidence type="ECO:0000256" key="7">
    <source>
        <dbReference type="ARBA" id="ARBA00023018"/>
    </source>
</evidence>
<evidence type="ECO:0000256" key="16">
    <source>
        <dbReference type="ARBA" id="ARBA00023286"/>
    </source>
</evidence>
<keyword evidence="8" id="KW-0406">Ion transport</keyword>
<keyword evidence="15" id="KW-0628">Postsynaptic cell membrane</keyword>
<evidence type="ECO:0000259" key="22">
    <source>
        <dbReference type="Pfam" id="PF02932"/>
    </source>
</evidence>
<evidence type="ECO:0000256" key="10">
    <source>
        <dbReference type="ARBA" id="ARBA00023157"/>
    </source>
</evidence>
<feature type="domain" description="Neurotransmitter-gated ion-channel ligand-binding" evidence="21">
    <location>
        <begin position="53"/>
        <end position="259"/>
    </location>
</feature>
<evidence type="ECO:0000256" key="14">
    <source>
        <dbReference type="ARBA" id="ARBA00023214"/>
    </source>
</evidence>
<gene>
    <name evidence="23" type="ORF">AFUS01_LOCUS16759</name>
</gene>
<feature type="domain" description="Neurotransmitter-gated ion-channel transmembrane" evidence="22">
    <location>
        <begin position="267"/>
        <end position="350"/>
    </location>
</feature>
<dbReference type="PROSITE" id="PS00236">
    <property type="entry name" value="NEUROTR_ION_CHANNEL"/>
    <property type="match status" value="1"/>
</dbReference>
<evidence type="ECO:0000313" key="23">
    <source>
        <dbReference type="EMBL" id="CAG7727944.1"/>
    </source>
</evidence>
<keyword evidence="10" id="KW-1015">Disulfide bond</keyword>
<keyword evidence="3" id="KW-1003">Cell membrane</keyword>
<feature type="transmembrane region" description="Helical" evidence="20">
    <location>
        <begin position="295"/>
        <end position="313"/>
    </location>
</feature>
<keyword evidence="7" id="KW-0770">Synapse</keyword>
<dbReference type="PANTHER" id="PTHR18945">
    <property type="entry name" value="NEUROTRANSMITTER GATED ION CHANNEL"/>
    <property type="match status" value="1"/>
</dbReference>
<dbReference type="AlphaFoldDB" id="A0A8J2K179"/>
<evidence type="ECO:0000256" key="6">
    <source>
        <dbReference type="ARBA" id="ARBA00022989"/>
    </source>
</evidence>
<reference evidence="23" key="1">
    <citation type="submission" date="2021-06" db="EMBL/GenBank/DDBJ databases">
        <authorList>
            <person name="Hodson N. C."/>
            <person name="Mongue J. A."/>
            <person name="Jaron S. K."/>
        </authorList>
    </citation>
    <scope>NUCLEOTIDE SEQUENCE</scope>
</reference>
<dbReference type="CDD" id="cd19049">
    <property type="entry name" value="LGIC_TM_anion"/>
    <property type="match status" value="1"/>
</dbReference>
<evidence type="ECO:0000256" key="4">
    <source>
        <dbReference type="ARBA" id="ARBA00022692"/>
    </source>
</evidence>
<dbReference type="GO" id="GO:0005230">
    <property type="term" value="F:extracellular ligand-gated monoatomic ion channel activity"/>
    <property type="evidence" value="ECO:0007669"/>
    <property type="project" value="InterPro"/>
</dbReference>
<evidence type="ECO:0000256" key="2">
    <source>
        <dbReference type="ARBA" id="ARBA00022448"/>
    </source>
</evidence>
<evidence type="ECO:0000256" key="17">
    <source>
        <dbReference type="ARBA" id="ARBA00023303"/>
    </source>
</evidence>
<evidence type="ECO:0000259" key="21">
    <source>
        <dbReference type="Pfam" id="PF02931"/>
    </source>
</evidence>
<comment type="subcellular location">
    <subcellularLocation>
        <location evidence="18">Postsynaptic cell membrane</location>
        <topology evidence="18">Multi-pass membrane protein</topology>
    </subcellularLocation>
</comment>
<dbReference type="Pfam" id="PF02931">
    <property type="entry name" value="Neur_chan_LBD"/>
    <property type="match status" value="1"/>
</dbReference>
<dbReference type="InterPro" id="IPR006029">
    <property type="entry name" value="Neurotrans-gated_channel_TM"/>
</dbReference>
<keyword evidence="24" id="KW-1185">Reference proteome</keyword>
<dbReference type="FunFam" id="2.70.170.10:FF:000021">
    <property type="entry name" value="Gamma-aminobutyric acid receptor isoform 3b"/>
    <property type="match status" value="1"/>
</dbReference>
<evidence type="ECO:0000256" key="11">
    <source>
        <dbReference type="ARBA" id="ARBA00023170"/>
    </source>
</evidence>
<dbReference type="GO" id="GO:0005254">
    <property type="term" value="F:chloride channel activity"/>
    <property type="evidence" value="ECO:0007669"/>
    <property type="project" value="UniProtKB-KW"/>
</dbReference>
<proteinExistence type="inferred from homology"/>
<keyword evidence="14" id="KW-0868">Chloride</keyword>
<dbReference type="NCBIfam" id="TIGR00860">
    <property type="entry name" value="LIC"/>
    <property type="match status" value="1"/>
</dbReference>
<keyword evidence="5" id="KW-0732">Signal</keyword>
<feature type="transmembrane region" description="Helical" evidence="20">
    <location>
        <begin position="260"/>
        <end position="283"/>
    </location>
</feature>
<evidence type="ECO:0000313" key="24">
    <source>
        <dbReference type="Proteomes" id="UP000708208"/>
    </source>
</evidence>
<evidence type="ECO:0000256" key="12">
    <source>
        <dbReference type="ARBA" id="ARBA00023173"/>
    </source>
</evidence>
<name>A0A8J2K179_9HEXA</name>
<dbReference type="InterPro" id="IPR006202">
    <property type="entry name" value="Neur_chan_lig-bd"/>
</dbReference>
<evidence type="ECO:0000256" key="18">
    <source>
        <dbReference type="ARBA" id="ARBA00034104"/>
    </source>
</evidence>
<keyword evidence="4 20" id="KW-0812">Transmembrane</keyword>